<name>A0A645AJ06_9ZZZZ</name>
<dbReference type="AlphaFoldDB" id="A0A645AJ06"/>
<reference evidence="1" key="1">
    <citation type="submission" date="2019-08" db="EMBL/GenBank/DDBJ databases">
        <authorList>
            <person name="Kucharzyk K."/>
            <person name="Murdoch R.W."/>
            <person name="Higgins S."/>
            <person name="Loffler F."/>
        </authorList>
    </citation>
    <scope>NUCLEOTIDE SEQUENCE</scope>
</reference>
<evidence type="ECO:0000313" key="1">
    <source>
        <dbReference type="EMBL" id="MPM50833.1"/>
    </source>
</evidence>
<organism evidence="1">
    <name type="scientific">bioreactor metagenome</name>
    <dbReference type="NCBI Taxonomy" id="1076179"/>
    <lineage>
        <taxon>unclassified sequences</taxon>
        <taxon>metagenomes</taxon>
        <taxon>ecological metagenomes</taxon>
    </lineage>
</organism>
<sequence>MIERALDQADGLAGIAINEDDIRFKIRLIQRGDHDGVGLAQGHLRGSALGFRAGLQILGIERIADAAVFDKIRLLADPQNHLRIAAAMILF</sequence>
<gene>
    <name evidence="1" type="ORF">SDC9_97577</name>
</gene>
<dbReference type="EMBL" id="VSSQ01013149">
    <property type="protein sequence ID" value="MPM50833.1"/>
    <property type="molecule type" value="Genomic_DNA"/>
</dbReference>
<accession>A0A645AJ06</accession>
<protein>
    <submittedName>
        <fullName evidence="1">Uncharacterized protein</fullName>
    </submittedName>
</protein>
<proteinExistence type="predicted"/>
<comment type="caution">
    <text evidence="1">The sequence shown here is derived from an EMBL/GenBank/DDBJ whole genome shotgun (WGS) entry which is preliminary data.</text>
</comment>